<evidence type="ECO:0000259" key="5">
    <source>
        <dbReference type="PROSITE" id="PS51192"/>
    </source>
</evidence>
<dbReference type="Pfam" id="PF21010">
    <property type="entry name" value="HA2_C"/>
    <property type="match status" value="1"/>
</dbReference>
<evidence type="ECO:0000256" key="2">
    <source>
        <dbReference type="ARBA" id="ARBA00022801"/>
    </source>
</evidence>
<organism evidence="7 8">
    <name type="scientific">Trypanosoma congolense (strain IL3000)</name>
    <dbReference type="NCBI Taxonomy" id="1068625"/>
    <lineage>
        <taxon>Eukaryota</taxon>
        <taxon>Discoba</taxon>
        <taxon>Euglenozoa</taxon>
        <taxon>Kinetoplastea</taxon>
        <taxon>Metakinetoplastina</taxon>
        <taxon>Trypanosomatida</taxon>
        <taxon>Trypanosomatidae</taxon>
        <taxon>Trypanosoma</taxon>
        <taxon>Nannomonas</taxon>
    </lineage>
</organism>
<feature type="domain" description="Helicase C-terminal" evidence="6">
    <location>
        <begin position="546"/>
        <end position="716"/>
    </location>
</feature>
<dbReference type="GO" id="GO:0005634">
    <property type="term" value="C:nucleus"/>
    <property type="evidence" value="ECO:0007669"/>
    <property type="project" value="TreeGrafter"/>
</dbReference>
<dbReference type="SMART" id="SM00847">
    <property type="entry name" value="HA2"/>
    <property type="match status" value="1"/>
</dbReference>
<dbReference type="Proteomes" id="UP000000702">
    <property type="component" value="Unassembled WGS sequence"/>
</dbReference>
<proteinExistence type="predicted"/>
<dbReference type="GO" id="GO:0004386">
    <property type="term" value="F:helicase activity"/>
    <property type="evidence" value="ECO:0007669"/>
    <property type="project" value="UniProtKB-KW"/>
</dbReference>
<name>F9W671_TRYCI</name>
<dbReference type="Pfam" id="PF00271">
    <property type="entry name" value="Helicase_C"/>
    <property type="match status" value="1"/>
</dbReference>
<dbReference type="PANTHER" id="PTHR18934:SF237">
    <property type="entry name" value="ATP-DEPENDENT DNA_RNA HELICASE DHX36"/>
    <property type="match status" value="1"/>
</dbReference>
<gene>
    <name evidence="7" type="ORF">TCIL3000_0_03560</name>
</gene>
<evidence type="ECO:0000256" key="4">
    <source>
        <dbReference type="ARBA" id="ARBA00022840"/>
    </source>
</evidence>
<dbReference type="InterPro" id="IPR011545">
    <property type="entry name" value="DEAD/DEAH_box_helicase_dom"/>
</dbReference>
<dbReference type="CDD" id="cd17917">
    <property type="entry name" value="DEXHc_RHA-like"/>
    <property type="match status" value="1"/>
</dbReference>
<dbReference type="OMA" id="ACFGVLD"/>
<protein>
    <submittedName>
        <fullName evidence="7">WGS project CAEQ00000000 data, annotated contig 142</fullName>
    </submittedName>
</protein>
<sequence>MTSNNQVGRHPGDQARNNYFRQYTENDSCIMDFQKAHPNYTSHFPHANIFSDENEVTNTFALTGRHGPQNAWSPPPRKPVQVEDRSFSVMAERDRNSGLRDAQKDFFHGANVPSNETREPGMNFRTIGREMDHTVVRGYLSNDGVEQLRIPSPETKGEDKKIPIVPRTFGTRYPPGTSCHVMTLRKRQRSREAQGGCLATFRSTIQTKGFQGLQRLIAPRVEYMGEVIDGLTRLLLPRMTREVKPSDEGAHESYPLAIARCGLQSIPQCAMPEKRYRFLKEFRRSLPSYRHKDFIVESVQRSSVVVISGGAGCGKTTQIPQMLYDEEGLFDKNLQVICTQPRRISAISVAQRVAEERGEACGASCGYIVRFDNNTSEKTRIIYMTTGILLRLLQADPILEGVSCVIVDEAQERSVETDLCLLLLRDLIVEGKKYSGSYMKLVVMSAASQLEQLMSYFSPEEIGSEVPVVMIRGTLHPVREYYLEDAHGWLGLPPPSIPSSYEASRPPTVDGETNVCGGGTQTVYEEIMRNIGKSHQVNVCFDLVLDIVREIHRTSRGNSESILIFLPGRSEIFRMEKMIKSSELCKTLFLIKLHSSITAEELSCAFIRPPKGFRKVVLATNIAEASITIDDIVYVIDSCLTREQSYDPEGNMMHWRTSLISRANGRQRCGLAGRCRPGVCFHLLPHGLYEKLPEFQTPDILKVPLEGVCLNLKALRPNEACMNILRRCLDVPSECSVSRAVELLKNIGALTPDMESLTHIGSVLSRLPLHPLLGRMLIVASCLGVLDPIATIAAFLSSKGTLFILHESQEEKEKFIKFIHSIDNSFCSDHLLILKIFDVWKGSGVDASHLFHGYVSGAVLQSINQVKNELVHIVCDSVYLQGLRHPMEYASRNSKNIGLVRFAALWSCYPKIASLEYSRSDDCQPQLLCWDDEFSQTLYTSVLHMKRRKDLNDFAFVFYFERMLTERGFTLRDVTAVTPVEVALCLRELTLLPIKDVPPELLSSTDFRMTPLFPFTFHRGERRRDMGVLFFDGGKKAFVTSMRVAETILNVRNCVNYFFQLSIADGNVGCFPDSVVDIIVQTISHPLNDTTDRSCFIGNDPCSTWVSECGGLGGGDNNDQL</sequence>
<dbReference type="InterPro" id="IPR027417">
    <property type="entry name" value="P-loop_NTPase"/>
</dbReference>
<dbReference type="Gene3D" id="1.20.120.1080">
    <property type="match status" value="1"/>
</dbReference>
<dbReference type="VEuPathDB" id="TriTrypDB:TcIL3000_0_03560"/>
<dbReference type="SUPFAM" id="SSF52540">
    <property type="entry name" value="P-loop containing nucleoside triphosphate hydrolases"/>
    <property type="match status" value="1"/>
</dbReference>
<evidence type="ECO:0000313" key="8">
    <source>
        <dbReference type="Proteomes" id="UP000000702"/>
    </source>
</evidence>
<dbReference type="CDD" id="cd18791">
    <property type="entry name" value="SF2_C_RHA"/>
    <property type="match status" value="1"/>
</dbReference>
<dbReference type="GO" id="GO:0005524">
    <property type="term" value="F:ATP binding"/>
    <property type="evidence" value="ECO:0007669"/>
    <property type="project" value="UniProtKB-KW"/>
</dbReference>
<evidence type="ECO:0000256" key="1">
    <source>
        <dbReference type="ARBA" id="ARBA00022741"/>
    </source>
</evidence>
<dbReference type="GO" id="GO:0016787">
    <property type="term" value="F:hydrolase activity"/>
    <property type="evidence" value="ECO:0007669"/>
    <property type="project" value="UniProtKB-KW"/>
</dbReference>
<keyword evidence="8" id="KW-1185">Reference proteome</keyword>
<dbReference type="Pfam" id="PF00270">
    <property type="entry name" value="DEAD"/>
    <property type="match status" value="1"/>
</dbReference>
<evidence type="ECO:0000259" key="6">
    <source>
        <dbReference type="PROSITE" id="PS51194"/>
    </source>
</evidence>
<dbReference type="EMBL" id="CAEQ01000828">
    <property type="protein sequence ID" value="CCD12676.1"/>
    <property type="molecule type" value="Genomic_DNA"/>
</dbReference>
<keyword evidence="2" id="KW-0378">Hydrolase</keyword>
<accession>F9W671</accession>
<comment type="caution">
    <text evidence="7">The sequence shown here is derived from an EMBL/GenBank/DDBJ whole genome shotgun (WGS) entry which is preliminary data.</text>
</comment>
<keyword evidence="1" id="KW-0547">Nucleotide-binding</keyword>
<keyword evidence="3" id="KW-0347">Helicase</keyword>
<reference evidence="8" key="1">
    <citation type="submission" date="2011-07" db="EMBL/GenBank/DDBJ databases">
        <title>Divergent evolution of antigenic variation in African trypanosomes.</title>
        <authorList>
            <person name="Jackson A.P."/>
            <person name="Berry A."/>
            <person name="Allison H.C."/>
            <person name="Burton P."/>
            <person name="Anderson J."/>
            <person name="Aslett M."/>
            <person name="Brown R."/>
            <person name="Corton N."/>
            <person name="Harris D."/>
            <person name="Hauser H."/>
            <person name="Gamble J."/>
            <person name="Gilderthorp R."/>
            <person name="McQuillan J."/>
            <person name="Quail M.A."/>
            <person name="Sanders M."/>
            <person name="Van Tonder A."/>
            <person name="Ginger M.L."/>
            <person name="Donelson J.E."/>
            <person name="Field M.C."/>
            <person name="Barry J.D."/>
            <person name="Berriman M."/>
            <person name="Hertz-Fowler C."/>
        </authorList>
    </citation>
    <scope>NUCLEOTIDE SEQUENCE [LARGE SCALE GENOMIC DNA]</scope>
    <source>
        <strain evidence="8">IL3000</strain>
    </source>
</reference>
<feature type="domain" description="Helicase ATP-binding" evidence="5">
    <location>
        <begin position="296"/>
        <end position="466"/>
    </location>
</feature>
<dbReference type="InterPro" id="IPR014001">
    <property type="entry name" value="Helicase_ATP-bd"/>
</dbReference>
<dbReference type="InterPro" id="IPR007502">
    <property type="entry name" value="Helicase-assoc_dom"/>
</dbReference>
<dbReference type="PROSITE" id="PS51194">
    <property type="entry name" value="HELICASE_CTER"/>
    <property type="match status" value="1"/>
</dbReference>
<evidence type="ECO:0000313" key="7">
    <source>
        <dbReference type="EMBL" id="CCD12676.1"/>
    </source>
</evidence>
<dbReference type="Gene3D" id="3.40.50.300">
    <property type="entry name" value="P-loop containing nucleotide triphosphate hydrolases"/>
    <property type="match status" value="2"/>
</dbReference>
<keyword evidence="4" id="KW-0067">ATP-binding</keyword>
<dbReference type="PROSITE" id="PS51192">
    <property type="entry name" value="HELICASE_ATP_BIND_1"/>
    <property type="match status" value="1"/>
</dbReference>
<dbReference type="PANTHER" id="PTHR18934">
    <property type="entry name" value="ATP-DEPENDENT RNA HELICASE"/>
    <property type="match status" value="1"/>
</dbReference>
<dbReference type="AlphaFoldDB" id="F9W671"/>
<reference evidence="7 8" key="2">
    <citation type="journal article" date="2012" name="Proc. Natl. Acad. Sci. U.S.A.">
        <title>Antigenic diversity is generated by distinct evolutionary mechanisms in African trypanosome species.</title>
        <authorList>
            <person name="Jackson A.P."/>
            <person name="Berry A."/>
            <person name="Aslett M."/>
            <person name="Allison H.C."/>
            <person name="Burton P."/>
            <person name="Vavrova-Anderson J."/>
            <person name="Brown R."/>
            <person name="Browne H."/>
            <person name="Corton N."/>
            <person name="Hauser H."/>
            <person name="Gamble J."/>
            <person name="Gilderthorp R."/>
            <person name="Marcello L."/>
            <person name="McQuillan J."/>
            <person name="Otto T.D."/>
            <person name="Quail M.A."/>
            <person name="Sanders M.J."/>
            <person name="van Tonder A."/>
            <person name="Ginger M.L."/>
            <person name="Field M.C."/>
            <person name="Barry J.D."/>
            <person name="Hertz-Fowler C."/>
            <person name="Berriman M."/>
        </authorList>
    </citation>
    <scope>NUCLEOTIDE SEQUENCE [LARGE SCALE GENOMIC DNA]</scope>
    <source>
        <strain evidence="7 8">IL3000</strain>
    </source>
</reference>
<dbReference type="GO" id="GO:0003723">
    <property type="term" value="F:RNA binding"/>
    <property type="evidence" value="ECO:0007669"/>
    <property type="project" value="TreeGrafter"/>
</dbReference>
<evidence type="ECO:0000256" key="3">
    <source>
        <dbReference type="ARBA" id="ARBA00022806"/>
    </source>
</evidence>
<dbReference type="SMART" id="SM00487">
    <property type="entry name" value="DEXDc"/>
    <property type="match status" value="1"/>
</dbReference>
<dbReference type="SMART" id="SM00490">
    <property type="entry name" value="HELICc"/>
    <property type="match status" value="1"/>
</dbReference>
<dbReference type="InterPro" id="IPR001650">
    <property type="entry name" value="Helicase_C-like"/>
</dbReference>